<dbReference type="RefSeq" id="WP_064122263.1">
    <property type="nucleotide sequence ID" value="NZ_CP015243.1"/>
</dbReference>
<name>A0A172YDG5_9GAMM</name>
<feature type="domain" description="Calcineurin-like phosphoesterase" evidence="5">
    <location>
        <begin position="1"/>
        <end position="184"/>
    </location>
</feature>
<dbReference type="PANTHER" id="PTHR42988:SF2">
    <property type="entry name" value="CYCLIC NUCLEOTIDE PHOSPHODIESTERASE CBUA0032-RELATED"/>
    <property type="match status" value="1"/>
</dbReference>
<dbReference type="SUPFAM" id="SSF56300">
    <property type="entry name" value="Metallo-dependent phosphatases"/>
    <property type="match status" value="1"/>
</dbReference>
<evidence type="ECO:0000256" key="1">
    <source>
        <dbReference type="ARBA" id="ARBA00022723"/>
    </source>
</evidence>
<dbReference type="EMBL" id="CP015243">
    <property type="protein sequence ID" value="ANF57310.1"/>
    <property type="molecule type" value="Genomic_DNA"/>
</dbReference>
<sequence>MRLIQLSDIHLCADPAARVRGESPNRRFEAAMAAIGRERFDHLLLAGDVSDDGSASSYRRVIDACDALGRSWSWIPGNHDDPATMARLRPLDAPVMLGRWRLLPLDSWVAGSDGGELGAAQLARLAQSLDQASGPTLVALHHPPIEPPARWMGAIELSDRDAFWATLDAARRPPRGVLAGHIHMALEQRRGDVRVLTSPGCVDQFRRDADEFSVDRETLPGYLRLTLGDDQFDVEVVRFPVDAR</sequence>
<dbReference type="STRING" id="376489.A5892_07400"/>
<evidence type="ECO:0000256" key="2">
    <source>
        <dbReference type="ARBA" id="ARBA00022801"/>
    </source>
</evidence>
<gene>
    <name evidence="6" type="ORF">A5892_07400</name>
</gene>
<evidence type="ECO:0000313" key="7">
    <source>
        <dbReference type="Proteomes" id="UP000077875"/>
    </source>
</evidence>
<keyword evidence="7" id="KW-1185">Reference proteome</keyword>
<reference evidence="6 7" key="1">
    <citation type="submission" date="2016-04" db="EMBL/GenBank/DDBJ databases">
        <title>Complete Genome Sequence of Halotalea alkalilenta IHB B 13600.</title>
        <authorList>
            <person name="Swarnkar M.K."/>
            <person name="Sharma A."/>
            <person name="Kaushal K."/>
            <person name="Soni R."/>
            <person name="Rana S."/>
            <person name="Singh A.K."/>
            <person name="Gulati A."/>
        </authorList>
    </citation>
    <scope>NUCLEOTIDE SEQUENCE [LARGE SCALE GENOMIC DNA]</scope>
    <source>
        <strain evidence="6 7">IHB B 13600</strain>
    </source>
</reference>
<keyword evidence="2" id="KW-0378">Hydrolase</keyword>
<evidence type="ECO:0000256" key="3">
    <source>
        <dbReference type="ARBA" id="ARBA00023004"/>
    </source>
</evidence>
<dbReference type="GO" id="GO:0016787">
    <property type="term" value="F:hydrolase activity"/>
    <property type="evidence" value="ECO:0007669"/>
    <property type="project" value="UniProtKB-KW"/>
</dbReference>
<dbReference type="KEGG" id="haa:A5892_07400"/>
<protein>
    <recommendedName>
        <fullName evidence="5">Calcineurin-like phosphoesterase domain-containing protein</fullName>
    </recommendedName>
</protein>
<keyword evidence="3" id="KW-0408">Iron</keyword>
<dbReference type="Pfam" id="PF00149">
    <property type="entry name" value="Metallophos"/>
    <property type="match status" value="1"/>
</dbReference>
<proteinExistence type="inferred from homology"/>
<organism evidence="6 7">
    <name type="scientific">Halotalea alkalilenta</name>
    <dbReference type="NCBI Taxonomy" id="376489"/>
    <lineage>
        <taxon>Bacteria</taxon>
        <taxon>Pseudomonadati</taxon>
        <taxon>Pseudomonadota</taxon>
        <taxon>Gammaproteobacteria</taxon>
        <taxon>Oceanospirillales</taxon>
        <taxon>Halomonadaceae</taxon>
        <taxon>Halotalea</taxon>
    </lineage>
</organism>
<dbReference type="GO" id="GO:0046872">
    <property type="term" value="F:metal ion binding"/>
    <property type="evidence" value="ECO:0007669"/>
    <property type="project" value="UniProtKB-KW"/>
</dbReference>
<evidence type="ECO:0000256" key="4">
    <source>
        <dbReference type="ARBA" id="ARBA00025742"/>
    </source>
</evidence>
<dbReference type="AlphaFoldDB" id="A0A172YDG5"/>
<dbReference type="InterPro" id="IPR004843">
    <property type="entry name" value="Calcineurin-like_PHP"/>
</dbReference>
<dbReference type="Proteomes" id="UP000077875">
    <property type="component" value="Chromosome"/>
</dbReference>
<keyword evidence="1" id="KW-0479">Metal-binding</keyword>
<dbReference type="InterPro" id="IPR029052">
    <property type="entry name" value="Metallo-depent_PP-like"/>
</dbReference>
<evidence type="ECO:0000313" key="6">
    <source>
        <dbReference type="EMBL" id="ANF57310.1"/>
    </source>
</evidence>
<accession>A0A172YDG5</accession>
<dbReference type="PANTHER" id="PTHR42988">
    <property type="entry name" value="PHOSPHOHYDROLASE"/>
    <property type="match status" value="1"/>
</dbReference>
<evidence type="ECO:0000259" key="5">
    <source>
        <dbReference type="Pfam" id="PF00149"/>
    </source>
</evidence>
<dbReference type="InterPro" id="IPR050884">
    <property type="entry name" value="CNP_phosphodiesterase-III"/>
</dbReference>
<comment type="similarity">
    <text evidence="4">Belongs to the cyclic nucleotide phosphodiesterase class-III family.</text>
</comment>
<dbReference type="Gene3D" id="3.60.21.10">
    <property type="match status" value="1"/>
</dbReference>